<feature type="domain" description="BD-FAE-like" evidence="2">
    <location>
        <begin position="24"/>
        <end position="220"/>
    </location>
</feature>
<dbReference type="Gene3D" id="3.40.50.1820">
    <property type="entry name" value="alpha/beta hydrolase"/>
    <property type="match status" value="1"/>
</dbReference>
<evidence type="ECO:0000259" key="2">
    <source>
        <dbReference type="Pfam" id="PF20434"/>
    </source>
</evidence>
<evidence type="ECO:0000313" key="4">
    <source>
        <dbReference type="Proteomes" id="UP000587942"/>
    </source>
</evidence>
<dbReference type="InterPro" id="IPR049492">
    <property type="entry name" value="BD-FAE-like_dom"/>
</dbReference>
<dbReference type="InterPro" id="IPR050300">
    <property type="entry name" value="GDXG_lipolytic_enzyme"/>
</dbReference>
<protein>
    <submittedName>
        <fullName evidence="3">Alpha/beta hydrolase</fullName>
    </submittedName>
</protein>
<comment type="caution">
    <text evidence="3">The sequence shown here is derived from an EMBL/GenBank/DDBJ whole genome shotgun (WGS) entry which is preliminary data.</text>
</comment>
<dbReference type="GO" id="GO:0016787">
    <property type="term" value="F:hydrolase activity"/>
    <property type="evidence" value="ECO:0007669"/>
    <property type="project" value="UniProtKB-KW"/>
</dbReference>
<dbReference type="InterPro" id="IPR029058">
    <property type="entry name" value="AB_hydrolase_fold"/>
</dbReference>
<organism evidence="3 4">
    <name type="scientific">Mesobacillus selenatarsenatis</name>
    <dbReference type="NCBI Taxonomy" id="388741"/>
    <lineage>
        <taxon>Bacteria</taxon>
        <taxon>Bacillati</taxon>
        <taxon>Bacillota</taxon>
        <taxon>Bacilli</taxon>
        <taxon>Bacillales</taxon>
        <taxon>Bacillaceae</taxon>
        <taxon>Mesobacillus</taxon>
    </lineage>
</organism>
<reference evidence="3 4" key="1">
    <citation type="submission" date="2020-03" db="EMBL/GenBank/DDBJ databases">
        <authorList>
            <person name="Sun Q."/>
        </authorList>
    </citation>
    <scope>NUCLEOTIDE SEQUENCE [LARGE SCALE GENOMIC DNA]</scope>
    <source>
        <strain evidence="3 4">KACC 21451</strain>
    </source>
</reference>
<dbReference type="AlphaFoldDB" id="A0A846TZN6"/>
<evidence type="ECO:0000313" key="3">
    <source>
        <dbReference type="EMBL" id="NKE07066.1"/>
    </source>
</evidence>
<gene>
    <name evidence="3" type="ORF">GWK17_16585</name>
</gene>
<sequence>MITNIRVEKDQTFKLSEGKNLLADVYLPVTESPRAFPALILIHGGAWQAGSKEMYQDWGPYLAENGLAAMSIDYRLSSKNNPTWPGVMEDVRDAYKWLVANSEHYHIDTSRIGAMGDSCGAQLALLLALDQPGIKSVVSVYGVYDVAAWWKYTQVTRDDDPVGNLFGKTPSQAPELYKEASPTEHISRFIELNDFNCLMLWGEQDTIVPAKQSRDFFAQLAETPVNVEKLVIPDKGHFWFTIFPGIPGGTLKDEPNRNVAPQVLEFIRKTL</sequence>
<dbReference type="RefSeq" id="WP_167833474.1">
    <property type="nucleotide sequence ID" value="NZ_JAAVUM010000012.1"/>
</dbReference>
<dbReference type="PANTHER" id="PTHR48081">
    <property type="entry name" value="AB HYDROLASE SUPERFAMILY PROTEIN C4A8.06C"/>
    <property type="match status" value="1"/>
</dbReference>
<accession>A0A846TZN6</accession>
<dbReference type="SUPFAM" id="SSF53474">
    <property type="entry name" value="alpha/beta-Hydrolases"/>
    <property type="match status" value="1"/>
</dbReference>
<proteinExistence type="predicted"/>
<keyword evidence="1 3" id="KW-0378">Hydrolase</keyword>
<dbReference type="PANTHER" id="PTHR48081:SF33">
    <property type="entry name" value="KYNURENINE FORMAMIDASE"/>
    <property type="match status" value="1"/>
</dbReference>
<dbReference type="EMBL" id="JAAVUM010000012">
    <property type="protein sequence ID" value="NKE07066.1"/>
    <property type="molecule type" value="Genomic_DNA"/>
</dbReference>
<dbReference type="Pfam" id="PF20434">
    <property type="entry name" value="BD-FAE"/>
    <property type="match status" value="1"/>
</dbReference>
<name>A0A846TZN6_9BACI</name>
<dbReference type="Proteomes" id="UP000587942">
    <property type="component" value="Unassembled WGS sequence"/>
</dbReference>
<evidence type="ECO:0000256" key="1">
    <source>
        <dbReference type="ARBA" id="ARBA00022801"/>
    </source>
</evidence>